<name>A0A914PSW7_9BILA</name>
<accession>A0A914PSW7</accession>
<sequence>MSKENNKAVSRKRKPMEFSYKCDLRYHLGCYVDREARAHQLRREAEERAAKVPKLEEEVKTGKELIQALGKANQKMEQEKKEKEEIYKKWVKTFTDESSAKLEAEKKKVEMLKNVCKRLASRIPKESSKTDSITQTEAATVVECGVQTAFPRTTISTQTSARASPAASFAVGVGVSCPPLKTLPNEVQTKLYLDAMSFATQILQGKEIPPQTWIMHQLIQSWLHFGKQ</sequence>
<feature type="coiled-coil region" evidence="1">
    <location>
        <begin position="38"/>
        <end position="122"/>
    </location>
</feature>
<evidence type="ECO:0000313" key="2">
    <source>
        <dbReference type="Proteomes" id="UP000887578"/>
    </source>
</evidence>
<evidence type="ECO:0000313" key="3">
    <source>
        <dbReference type="WBParaSite" id="PDA_v2.g1931.t1"/>
    </source>
</evidence>
<protein>
    <submittedName>
        <fullName evidence="3">Uncharacterized protein</fullName>
    </submittedName>
</protein>
<evidence type="ECO:0000256" key="1">
    <source>
        <dbReference type="SAM" id="Coils"/>
    </source>
</evidence>
<reference evidence="3" key="1">
    <citation type="submission" date="2022-11" db="UniProtKB">
        <authorList>
            <consortium name="WormBaseParasite"/>
        </authorList>
    </citation>
    <scope>IDENTIFICATION</scope>
</reference>
<keyword evidence="1" id="KW-0175">Coiled coil</keyword>
<dbReference type="Proteomes" id="UP000887578">
    <property type="component" value="Unplaced"/>
</dbReference>
<dbReference type="WBParaSite" id="PDA_v2.g1931.t1">
    <property type="protein sequence ID" value="PDA_v2.g1931.t1"/>
    <property type="gene ID" value="PDA_v2.g1931"/>
</dbReference>
<organism evidence="2 3">
    <name type="scientific">Panagrolaimus davidi</name>
    <dbReference type="NCBI Taxonomy" id="227884"/>
    <lineage>
        <taxon>Eukaryota</taxon>
        <taxon>Metazoa</taxon>
        <taxon>Ecdysozoa</taxon>
        <taxon>Nematoda</taxon>
        <taxon>Chromadorea</taxon>
        <taxon>Rhabditida</taxon>
        <taxon>Tylenchina</taxon>
        <taxon>Panagrolaimomorpha</taxon>
        <taxon>Panagrolaimoidea</taxon>
        <taxon>Panagrolaimidae</taxon>
        <taxon>Panagrolaimus</taxon>
    </lineage>
</organism>
<proteinExistence type="predicted"/>
<dbReference type="AlphaFoldDB" id="A0A914PSW7"/>
<keyword evidence="2" id="KW-1185">Reference proteome</keyword>